<gene>
    <name evidence="2" type="ORF">ATANTOWER_027869</name>
</gene>
<evidence type="ECO:0000313" key="3">
    <source>
        <dbReference type="Proteomes" id="UP001345963"/>
    </source>
</evidence>
<keyword evidence="1" id="KW-0472">Membrane</keyword>
<feature type="transmembrane region" description="Helical" evidence="1">
    <location>
        <begin position="114"/>
        <end position="132"/>
    </location>
</feature>
<keyword evidence="3" id="KW-1185">Reference proteome</keyword>
<protein>
    <submittedName>
        <fullName evidence="2">Uncharacterized protein</fullName>
    </submittedName>
</protein>
<evidence type="ECO:0000313" key="2">
    <source>
        <dbReference type="EMBL" id="MED6234358.1"/>
    </source>
</evidence>
<dbReference type="EMBL" id="JAHUTI010006885">
    <property type="protein sequence ID" value="MED6234358.1"/>
    <property type="molecule type" value="Genomic_DNA"/>
</dbReference>
<reference evidence="2 3" key="1">
    <citation type="submission" date="2021-07" db="EMBL/GenBank/DDBJ databases">
        <authorList>
            <person name="Palmer J.M."/>
        </authorList>
    </citation>
    <scope>NUCLEOTIDE SEQUENCE [LARGE SCALE GENOMIC DNA]</scope>
    <source>
        <strain evidence="2 3">AT_MEX2019</strain>
        <tissue evidence="2">Muscle</tissue>
    </source>
</reference>
<keyword evidence="1" id="KW-1133">Transmembrane helix</keyword>
<keyword evidence="1" id="KW-0812">Transmembrane</keyword>
<dbReference type="Proteomes" id="UP001345963">
    <property type="component" value="Unassembled WGS sequence"/>
</dbReference>
<proteinExistence type="predicted"/>
<evidence type="ECO:0000256" key="1">
    <source>
        <dbReference type="SAM" id="Phobius"/>
    </source>
</evidence>
<comment type="caution">
    <text evidence="2">The sequence shown here is derived from an EMBL/GenBank/DDBJ whole genome shotgun (WGS) entry which is preliminary data.</text>
</comment>
<accession>A0ABU7A9H1</accession>
<sequence length="173" mass="19621">MMVTNFQRQLKARPVFVSIQNRSGKEGEVLIWTFPPLISKPDTVCQCLPGLGPCTTWTPGTDSSKEGSEVLTTHEEAPGGFWELQRFSHKEAAETGLGHQANSTTSEPEPSHSILSQAFVIMLFMFYLRFYAKSRTFPRQMIRRLSALTRPRRCLLSGKRVPALWMCRCCLPR</sequence>
<name>A0ABU7A9H1_9TELE</name>
<organism evidence="2 3">
    <name type="scientific">Ataeniobius toweri</name>
    <dbReference type="NCBI Taxonomy" id="208326"/>
    <lineage>
        <taxon>Eukaryota</taxon>
        <taxon>Metazoa</taxon>
        <taxon>Chordata</taxon>
        <taxon>Craniata</taxon>
        <taxon>Vertebrata</taxon>
        <taxon>Euteleostomi</taxon>
        <taxon>Actinopterygii</taxon>
        <taxon>Neopterygii</taxon>
        <taxon>Teleostei</taxon>
        <taxon>Neoteleostei</taxon>
        <taxon>Acanthomorphata</taxon>
        <taxon>Ovalentaria</taxon>
        <taxon>Atherinomorphae</taxon>
        <taxon>Cyprinodontiformes</taxon>
        <taxon>Goodeidae</taxon>
        <taxon>Ataeniobius</taxon>
    </lineage>
</organism>